<name>A0AAW0U4X8_SCYPA</name>
<comment type="caution">
    <text evidence="2">The sequence shown here is derived from an EMBL/GenBank/DDBJ whole genome shotgun (WGS) entry which is preliminary data.</text>
</comment>
<feature type="compositionally biased region" description="Basic and acidic residues" evidence="1">
    <location>
        <begin position="12"/>
        <end position="22"/>
    </location>
</feature>
<evidence type="ECO:0000313" key="2">
    <source>
        <dbReference type="EMBL" id="KAK8395050.1"/>
    </source>
</evidence>
<dbReference type="EMBL" id="JARAKH010000018">
    <property type="protein sequence ID" value="KAK8395050.1"/>
    <property type="molecule type" value="Genomic_DNA"/>
</dbReference>
<gene>
    <name evidence="2" type="ORF">O3P69_006065</name>
</gene>
<evidence type="ECO:0000256" key="1">
    <source>
        <dbReference type="SAM" id="MobiDB-lite"/>
    </source>
</evidence>
<organism evidence="2 3">
    <name type="scientific">Scylla paramamosain</name>
    <name type="common">Mud crab</name>
    <dbReference type="NCBI Taxonomy" id="85552"/>
    <lineage>
        <taxon>Eukaryota</taxon>
        <taxon>Metazoa</taxon>
        <taxon>Ecdysozoa</taxon>
        <taxon>Arthropoda</taxon>
        <taxon>Crustacea</taxon>
        <taxon>Multicrustacea</taxon>
        <taxon>Malacostraca</taxon>
        <taxon>Eumalacostraca</taxon>
        <taxon>Eucarida</taxon>
        <taxon>Decapoda</taxon>
        <taxon>Pleocyemata</taxon>
        <taxon>Brachyura</taxon>
        <taxon>Eubrachyura</taxon>
        <taxon>Portunoidea</taxon>
        <taxon>Portunidae</taxon>
        <taxon>Portuninae</taxon>
        <taxon>Scylla</taxon>
    </lineage>
</organism>
<keyword evidence="3" id="KW-1185">Reference proteome</keyword>
<dbReference type="Proteomes" id="UP001487740">
    <property type="component" value="Unassembled WGS sequence"/>
</dbReference>
<proteinExistence type="predicted"/>
<dbReference type="AlphaFoldDB" id="A0AAW0U4X8"/>
<evidence type="ECO:0000313" key="3">
    <source>
        <dbReference type="Proteomes" id="UP001487740"/>
    </source>
</evidence>
<sequence>MQRVPLFTDGALPRKDNPDSTHKSSPPKPSLSHKIRRRVCIRRHSEHSPGVMQRPWTRQVMPSVGGSAELLI</sequence>
<reference evidence="2 3" key="1">
    <citation type="submission" date="2023-03" db="EMBL/GenBank/DDBJ databases">
        <title>High-quality genome of Scylla paramamosain provides insights in environmental adaptation.</title>
        <authorList>
            <person name="Zhang L."/>
        </authorList>
    </citation>
    <scope>NUCLEOTIDE SEQUENCE [LARGE SCALE GENOMIC DNA]</scope>
    <source>
        <strain evidence="2">LZ_2023a</strain>
        <tissue evidence="2">Muscle</tissue>
    </source>
</reference>
<accession>A0AAW0U4X8</accession>
<feature type="compositionally biased region" description="Basic residues" evidence="1">
    <location>
        <begin position="31"/>
        <end position="45"/>
    </location>
</feature>
<protein>
    <submittedName>
        <fullName evidence="2">Uncharacterized protein</fullName>
    </submittedName>
</protein>
<feature type="region of interest" description="Disordered" evidence="1">
    <location>
        <begin position="1"/>
        <end position="72"/>
    </location>
</feature>